<feature type="domain" description="Putative auto-transporter adhesin head GIN" evidence="1">
    <location>
        <begin position="56"/>
        <end position="254"/>
    </location>
</feature>
<protein>
    <submittedName>
        <fullName evidence="2">Putative autotransporter adhesin-like protein</fullName>
    </submittedName>
</protein>
<gene>
    <name evidence="2" type="ORF">IP91_00026</name>
</gene>
<sequence length="270" mass="27973">MRIRTLFKVGVALLALAIALIGLSYSMLRAQGVANPSTTAGRVTRAENREIGHGITAVDLQGPIDLVLRQGDRPSLKVRGEQRLLANVAAVQEGATLHIGTTGMVFHHKRPLQVEVVLPSLQSLTVRGNGDSAVAGFSGEWLQLVLNGSGSLAFTGRYRHINASVHGNGNLELKAGNGEEVALAIYGSGVINVSGSADKLATSLTGSGTIDAQHMAANLVNVEIKGSGTTEVFARQAAAIAVAGSGDVIVYGNPDTRSVSRTGSGEVTFE</sequence>
<dbReference type="EMBL" id="VLLB01000001">
    <property type="protein sequence ID" value="TWI68964.1"/>
    <property type="molecule type" value="Genomic_DNA"/>
</dbReference>
<dbReference type="RefSeq" id="WP_307724384.1">
    <property type="nucleotide sequence ID" value="NZ_VLLB01000001.1"/>
</dbReference>
<dbReference type="InterPro" id="IPR021255">
    <property type="entry name" value="DUF2807"/>
</dbReference>
<evidence type="ECO:0000313" key="3">
    <source>
        <dbReference type="Proteomes" id="UP000318431"/>
    </source>
</evidence>
<dbReference type="Pfam" id="PF10988">
    <property type="entry name" value="DUF2807"/>
    <property type="match status" value="1"/>
</dbReference>
<name>A0A562RK33_9BURK</name>
<dbReference type="Proteomes" id="UP000318431">
    <property type="component" value="Unassembled WGS sequence"/>
</dbReference>
<keyword evidence="3" id="KW-1185">Reference proteome</keyword>
<dbReference type="PANTHER" id="PTHR39200">
    <property type="entry name" value="HYPOTHETICAL EXPORTED PROTEIN"/>
    <property type="match status" value="1"/>
</dbReference>
<accession>A0A562RK33</accession>
<reference evidence="2 3" key="1">
    <citation type="journal article" date="2015" name="Stand. Genomic Sci.">
        <title>Genomic Encyclopedia of Bacterial and Archaeal Type Strains, Phase III: the genomes of soil and plant-associated and newly described type strains.</title>
        <authorList>
            <person name="Whitman W.B."/>
            <person name="Woyke T."/>
            <person name="Klenk H.P."/>
            <person name="Zhou Y."/>
            <person name="Lilburn T.G."/>
            <person name="Beck B.J."/>
            <person name="De Vos P."/>
            <person name="Vandamme P."/>
            <person name="Eisen J.A."/>
            <person name="Garrity G."/>
            <person name="Hugenholtz P."/>
            <person name="Kyrpides N.C."/>
        </authorList>
    </citation>
    <scope>NUCLEOTIDE SEQUENCE [LARGE SCALE GENOMIC DNA]</scope>
    <source>
        <strain evidence="2 3">CGMCC 1.10822</strain>
    </source>
</reference>
<evidence type="ECO:0000313" key="2">
    <source>
        <dbReference type="EMBL" id="TWI68964.1"/>
    </source>
</evidence>
<dbReference type="PANTHER" id="PTHR39200:SF1">
    <property type="entry name" value="AUTO-TRANSPORTER ADHESIN HEAD GIN DOMAIN-CONTAINING PROTEIN-RELATED"/>
    <property type="match status" value="1"/>
</dbReference>
<dbReference type="Gene3D" id="2.160.20.120">
    <property type="match status" value="1"/>
</dbReference>
<evidence type="ECO:0000259" key="1">
    <source>
        <dbReference type="Pfam" id="PF10988"/>
    </source>
</evidence>
<dbReference type="AlphaFoldDB" id="A0A562RK33"/>
<comment type="caution">
    <text evidence="2">The sequence shown here is derived from an EMBL/GenBank/DDBJ whole genome shotgun (WGS) entry which is preliminary data.</text>
</comment>
<organism evidence="2 3">
    <name type="scientific">Pseudoduganella lurida</name>
    <dbReference type="NCBI Taxonomy" id="1036180"/>
    <lineage>
        <taxon>Bacteria</taxon>
        <taxon>Pseudomonadati</taxon>
        <taxon>Pseudomonadota</taxon>
        <taxon>Betaproteobacteria</taxon>
        <taxon>Burkholderiales</taxon>
        <taxon>Oxalobacteraceae</taxon>
        <taxon>Telluria group</taxon>
        <taxon>Pseudoduganella</taxon>
    </lineage>
</organism>
<proteinExistence type="predicted"/>